<dbReference type="EMBL" id="MN739836">
    <property type="protein sequence ID" value="QHT74061.1"/>
    <property type="molecule type" value="Genomic_DNA"/>
</dbReference>
<organism evidence="1">
    <name type="scientific">viral metagenome</name>
    <dbReference type="NCBI Taxonomy" id="1070528"/>
    <lineage>
        <taxon>unclassified sequences</taxon>
        <taxon>metagenomes</taxon>
        <taxon>organismal metagenomes</taxon>
    </lineage>
</organism>
<accession>A0A6C0H0K2</accession>
<name>A0A6C0H0K2_9ZZZZ</name>
<dbReference type="AlphaFoldDB" id="A0A6C0H0K2"/>
<evidence type="ECO:0000313" key="1">
    <source>
        <dbReference type="EMBL" id="QHT74061.1"/>
    </source>
</evidence>
<proteinExistence type="predicted"/>
<sequence length="141" mass="17696">MQFIFCNLPIDIKKYILLYDKHFIIREGKLFSIIPKTDYRYKLLNFITCIPNYIKKYNNTYVYRYFFKNIENQVIKNDEIIEIHLIENKDYIEYSFYIGRKYPKTIDCEFGKKQIFHIQNILEPYFYYTNFEFIRFNYIKR</sequence>
<protein>
    <submittedName>
        <fullName evidence="1">Uncharacterized protein</fullName>
    </submittedName>
</protein>
<reference evidence="1" key="1">
    <citation type="journal article" date="2020" name="Nature">
        <title>Giant virus diversity and host interactions through global metagenomics.</title>
        <authorList>
            <person name="Schulz F."/>
            <person name="Roux S."/>
            <person name="Paez-Espino D."/>
            <person name="Jungbluth S."/>
            <person name="Walsh D.A."/>
            <person name="Denef V.J."/>
            <person name="McMahon K.D."/>
            <person name="Konstantinidis K.T."/>
            <person name="Eloe-Fadrosh E.A."/>
            <person name="Kyrpides N.C."/>
            <person name="Woyke T."/>
        </authorList>
    </citation>
    <scope>NUCLEOTIDE SEQUENCE</scope>
    <source>
        <strain evidence="1">GVMAG-M-3300023179-4</strain>
    </source>
</reference>